<dbReference type="VEuPathDB" id="PlasmoDB:PmUG01_09055400"/>
<reference evidence="5 7" key="3">
    <citation type="submission" date="2016-06" db="EMBL/GenBank/DDBJ databases">
        <authorList>
            <consortium name="Pathogen Informatics"/>
        </authorList>
    </citation>
    <scope>NUCLEOTIDE SEQUENCE [LARGE SCALE GENOMIC DNA]</scope>
</reference>
<protein>
    <submittedName>
        <fullName evidence="4">Leucine-rich repeat protein (LRR10)</fullName>
    </submittedName>
    <submittedName>
        <fullName evidence="5">Leucine-rich repeat protein, putative</fullName>
    </submittedName>
</protein>
<dbReference type="OrthoDB" id="271226at2759"/>
<dbReference type="RefSeq" id="XP_028861874.1">
    <property type="nucleotide sequence ID" value="XM_029005269.1"/>
</dbReference>
<dbReference type="PANTHER" id="PTHR47566:SF1">
    <property type="entry name" value="PROTEIN NUD1"/>
    <property type="match status" value="1"/>
</dbReference>
<dbReference type="GO" id="GO:0035591">
    <property type="term" value="F:signaling adaptor activity"/>
    <property type="evidence" value="ECO:0007669"/>
    <property type="project" value="TreeGrafter"/>
</dbReference>
<dbReference type="Proteomes" id="UP000078597">
    <property type="component" value="Unassembled WGS sequence"/>
</dbReference>
<proteinExistence type="predicted"/>
<accession>A0A1A8WS34</accession>
<evidence type="ECO:0000256" key="1">
    <source>
        <dbReference type="ARBA" id="ARBA00022614"/>
    </source>
</evidence>
<dbReference type="Pfam" id="PF12799">
    <property type="entry name" value="LRR_4"/>
    <property type="match status" value="1"/>
</dbReference>
<dbReference type="PANTHER" id="PTHR47566">
    <property type="match status" value="1"/>
</dbReference>
<dbReference type="PROSITE" id="PS51450">
    <property type="entry name" value="LRR"/>
    <property type="match status" value="2"/>
</dbReference>
<dbReference type="AlphaFoldDB" id="A0A1A8WS34"/>
<organism evidence="4 6">
    <name type="scientific">Plasmodium malariae</name>
    <dbReference type="NCBI Taxonomy" id="5858"/>
    <lineage>
        <taxon>Eukaryota</taxon>
        <taxon>Sar</taxon>
        <taxon>Alveolata</taxon>
        <taxon>Apicomplexa</taxon>
        <taxon>Aconoidasida</taxon>
        <taxon>Haemosporida</taxon>
        <taxon>Plasmodiidae</taxon>
        <taxon>Plasmodium</taxon>
        <taxon>Plasmodium (Plasmodium)</taxon>
    </lineage>
</organism>
<keyword evidence="7" id="KW-1185">Reference proteome</keyword>
<dbReference type="GeneID" id="39869082"/>
<dbReference type="SUPFAM" id="SSF52058">
    <property type="entry name" value="L domain-like"/>
    <property type="match status" value="1"/>
</dbReference>
<dbReference type="InterPro" id="IPR052574">
    <property type="entry name" value="CDIRP"/>
</dbReference>
<evidence type="ECO:0000313" key="7">
    <source>
        <dbReference type="Proteomes" id="UP000219813"/>
    </source>
</evidence>
<dbReference type="EMBL" id="LT594630">
    <property type="protein sequence ID" value="SCN12978.1"/>
    <property type="molecule type" value="Genomic_DNA"/>
</dbReference>
<evidence type="ECO:0000256" key="2">
    <source>
        <dbReference type="ARBA" id="ARBA00022737"/>
    </source>
</evidence>
<evidence type="ECO:0000313" key="6">
    <source>
        <dbReference type="Proteomes" id="UP000078597"/>
    </source>
</evidence>
<name>A0A1A8WS34_PLAMA</name>
<evidence type="ECO:0000256" key="3">
    <source>
        <dbReference type="SAM" id="MobiDB-lite"/>
    </source>
</evidence>
<dbReference type="Proteomes" id="UP000219813">
    <property type="component" value="Chromosome 9"/>
</dbReference>
<reference evidence="4" key="2">
    <citation type="submission" date="2016-05" db="EMBL/GenBank/DDBJ databases">
        <authorList>
            <person name="Lavstsen T."/>
            <person name="Jespersen J.S."/>
        </authorList>
    </citation>
    <scope>NUCLEOTIDE SEQUENCE [LARGE SCALE GENOMIC DNA]</scope>
</reference>
<dbReference type="InterPro" id="IPR025875">
    <property type="entry name" value="Leu-rich_rpt_4"/>
</dbReference>
<keyword evidence="2" id="KW-0677">Repeat</keyword>
<evidence type="ECO:0000313" key="5">
    <source>
        <dbReference type="EMBL" id="SCN12978.1"/>
    </source>
</evidence>
<reference evidence="6" key="1">
    <citation type="submission" date="2016-05" db="EMBL/GenBank/DDBJ databases">
        <authorList>
            <person name="Naeem Raeece"/>
        </authorList>
    </citation>
    <scope>NUCLEOTIDE SEQUENCE [LARGE SCALE GENOMIC DNA]</scope>
</reference>
<dbReference type="KEGG" id="pmal:PMUG01_09055400"/>
<feature type="compositionally biased region" description="Basic and acidic residues" evidence="3">
    <location>
        <begin position="17"/>
        <end position="34"/>
    </location>
</feature>
<feature type="region of interest" description="Disordered" evidence="3">
    <location>
        <begin position="1"/>
        <end position="34"/>
    </location>
</feature>
<dbReference type="InterPro" id="IPR001611">
    <property type="entry name" value="Leu-rich_rpt"/>
</dbReference>
<dbReference type="EMBL" id="FLQW01003160">
    <property type="protein sequence ID" value="SBS95114.1"/>
    <property type="molecule type" value="Genomic_DNA"/>
</dbReference>
<sequence>MEESSKNRNINNTKKISNKDNYENKKINGEDVKEFNDENYISKNNSDVKYDSSDENANDPLFNIKEGLTQLEKTLCGKGYAFSNLICKNKNLSSIPKEIEKYIHLKYINMSHNKIEDITNLYQLPSVIFLDISYNLIKNIGQLKNTFLKNCIYINLSHNIIKNVEDVKLKSILEFDLSYNNIDRLDIHISYTVKKLIISNNNIKKLSFKNMLPNLEFLDISSNPIENLEFYEDTPNINVLKINNNSTIQMNQLIYLNNLKFLKHLDMENYLYFKDKSYKEVKQILLENTKDINLLTFNGNRIVNKMMKN</sequence>
<dbReference type="InterPro" id="IPR032675">
    <property type="entry name" value="LRR_dom_sf"/>
</dbReference>
<gene>
    <name evidence="5" type="primary">LRR10</name>
    <name evidence="4" type="ORF">PMALA_046100</name>
    <name evidence="5" type="ORF">PMUG01_09055400</name>
</gene>
<dbReference type="Gene3D" id="3.80.10.10">
    <property type="entry name" value="Ribonuclease Inhibitor"/>
    <property type="match status" value="2"/>
</dbReference>
<keyword evidence="1" id="KW-0433">Leucine-rich repeat</keyword>
<evidence type="ECO:0000313" key="4">
    <source>
        <dbReference type="EMBL" id="SBS95114.1"/>
    </source>
</evidence>
<dbReference type="OMA" id="HLKYINM"/>